<feature type="signal peptide" evidence="1">
    <location>
        <begin position="1"/>
        <end position="29"/>
    </location>
</feature>
<evidence type="ECO:0000313" key="2">
    <source>
        <dbReference type="EMBL" id="MDQ0304716.1"/>
    </source>
</evidence>
<keyword evidence="3" id="KW-1185">Reference proteome</keyword>
<feature type="chain" id="PRO_5045095075" description="Outer membrane beta-barrel protein" evidence="1">
    <location>
        <begin position="30"/>
        <end position="433"/>
    </location>
</feature>
<sequence>MRIHLIRALSRAAGVLGLAALAVPGAAPAQDAPPSTRQAVEVDPARAAVLDRQPVNYLPLGVPVGSFVLFPTLKLETGYDTNITAANSNEKESWLFTVRPAFDLQSDWARHFLAFDGYFESTSYARYSSADYENYAAGARGRIDVSSDFTIGGYARYAHLNELPGDDETNVNKLGDPLPYEQVTAGVNFDKQFNRMWATGGFDYRYRDYDAWLNGQPSDQAYRNGSDYNLAGRLGYELSPLTSLFVGGSYHWYEMQDSDYNAAEYRVITGIKIEPSRLTRGEAFVGYYNWASDNGDLSGSSGLTFGANLQWFVSPLLTATFTAGQQVITSNYEFAGISGSAVVSSSAGVRLDYEFRRNIVMSGWIDYLNQDYDEFPRVDNQYVIGAELRYSINRFATAKVNYTYTNFDTNFNNINGAEDYVRNLVLAGVTLAY</sequence>
<name>A0ABU0BFY1_9HYPH</name>
<organism evidence="2 3">
    <name type="scientific">Ancylobacter polymorphus</name>
    <dbReference type="NCBI Taxonomy" id="223390"/>
    <lineage>
        <taxon>Bacteria</taxon>
        <taxon>Pseudomonadati</taxon>
        <taxon>Pseudomonadota</taxon>
        <taxon>Alphaproteobacteria</taxon>
        <taxon>Hyphomicrobiales</taxon>
        <taxon>Xanthobacteraceae</taxon>
        <taxon>Ancylobacter</taxon>
    </lineage>
</organism>
<evidence type="ECO:0008006" key="4">
    <source>
        <dbReference type="Google" id="ProtNLM"/>
    </source>
</evidence>
<dbReference type="Pfam" id="PF10082">
    <property type="entry name" value="BBP2_2"/>
    <property type="match status" value="1"/>
</dbReference>
<dbReference type="InterPro" id="IPR018759">
    <property type="entry name" value="BBP2_2"/>
</dbReference>
<reference evidence="2 3" key="1">
    <citation type="submission" date="2023-07" db="EMBL/GenBank/DDBJ databases">
        <title>Genomic Encyclopedia of Type Strains, Phase IV (KMG-IV): sequencing the most valuable type-strain genomes for metagenomic binning, comparative biology and taxonomic classification.</title>
        <authorList>
            <person name="Goeker M."/>
        </authorList>
    </citation>
    <scope>NUCLEOTIDE SEQUENCE [LARGE SCALE GENOMIC DNA]</scope>
    <source>
        <strain evidence="2 3">DSM 2457</strain>
    </source>
</reference>
<protein>
    <recommendedName>
        <fullName evidence="4">Outer membrane beta-barrel protein</fullName>
    </recommendedName>
</protein>
<evidence type="ECO:0000313" key="3">
    <source>
        <dbReference type="Proteomes" id="UP001224682"/>
    </source>
</evidence>
<proteinExistence type="predicted"/>
<dbReference type="RefSeq" id="WP_307022145.1">
    <property type="nucleotide sequence ID" value="NZ_JAUSUI010000009.1"/>
</dbReference>
<evidence type="ECO:0000256" key="1">
    <source>
        <dbReference type="SAM" id="SignalP"/>
    </source>
</evidence>
<gene>
    <name evidence="2" type="ORF">J2S75_003761</name>
</gene>
<accession>A0ABU0BFY1</accession>
<comment type="caution">
    <text evidence="2">The sequence shown here is derived from an EMBL/GenBank/DDBJ whole genome shotgun (WGS) entry which is preliminary data.</text>
</comment>
<dbReference type="EMBL" id="JAUSUI010000009">
    <property type="protein sequence ID" value="MDQ0304716.1"/>
    <property type="molecule type" value="Genomic_DNA"/>
</dbReference>
<dbReference type="Proteomes" id="UP001224682">
    <property type="component" value="Unassembled WGS sequence"/>
</dbReference>
<keyword evidence="1" id="KW-0732">Signal</keyword>